<evidence type="ECO:0000313" key="2">
    <source>
        <dbReference type="Proteomes" id="UP001374579"/>
    </source>
</evidence>
<gene>
    <name evidence="1" type="ORF">V1264_011126</name>
</gene>
<name>A0AAN9BS41_9CAEN</name>
<dbReference type="EMBL" id="JBAMIC010000002">
    <property type="protein sequence ID" value="KAK7111506.1"/>
    <property type="molecule type" value="Genomic_DNA"/>
</dbReference>
<sequence>MRVKLLNPIVGLASKVCSLASKISESLAKGEYTICWTFSAAYTCSLCWCALTPPVQAQLLHPHLKFVPLPDLPILQTFQGGMSGRCGGFFLIKLMKTLKRFVL</sequence>
<evidence type="ECO:0000313" key="1">
    <source>
        <dbReference type="EMBL" id="KAK7111506.1"/>
    </source>
</evidence>
<organism evidence="1 2">
    <name type="scientific">Littorina saxatilis</name>
    <dbReference type="NCBI Taxonomy" id="31220"/>
    <lineage>
        <taxon>Eukaryota</taxon>
        <taxon>Metazoa</taxon>
        <taxon>Spiralia</taxon>
        <taxon>Lophotrochozoa</taxon>
        <taxon>Mollusca</taxon>
        <taxon>Gastropoda</taxon>
        <taxon>Caenogastropoda</taxon>
        <taxon>Littorinimorpha</taxon>
        <taxon>Littorinoidea</taxon>
        <taxon>Littorinidae</taxon>
        <taxon>Littorina</taxon>
    </lineage>
</organism>
<comment type="caution">
    <text evidence="1">The sequence shown here is derived from an EMBL/GenBank/DDBJ whole genome shotgun (WGS) entry which is preliminary data.</text>
</comment>
<accession>A0AAN9BS41</accession>
<dbReference type="AlphaFoldDB" id="A0AAN9BS41"/>
<keyword evidence="2" id="KW-1185">Reference proteome</keyword>
<protein>
    <submittedName>
        <fullName evidence="1">Uncharacterized protein</fullName>
    </submittedName>
</protein>
<proteinExistence type="predicted"/>
<reference evidence="1 2" key="1">
    <citation type="submission" date="2024-02" db="EMBL/GenBank/DDBJ databases">
        <title>Chromosome-scale genome assembly of the rough periwinkle Littorina saxatilis.</title>
        <authorList>
            <person name="De Jode A."/>
            <person name="Faria R."/>
            <person name="Formenti G."/>
            <person name="Sims Y."/>
            <person name="Smith T.P."/>
            <person name="Tracey A."/>
            <person name="Wood J.M.D."/>
            <person name="Zagrodzka Z.B."/>
            <person name="Johannesson K."/>
            <person name="Butlin R.K."/>
            <person name="Leder E.H."/>
        </authorList>
    </citation>
    <scope>NUCLEOTIDE SEQUENCE [LARGE SCALE GENOMIC DNA]</scope>
    <source>
        <strain evidence="1">Snail1</strain>
        <tissue evidence="1">Muscle</tissue>
    </source>
</reference>
<dbReference type="Proteomes" id="UP001374579">
    <property type="component" value="Unassembled WGS sequence"/>
</dbReference>